<organism evidence="2 3">
    <name type="scientific">Xanthobacter dioxanivorans</name>
    <dbReference type="NCBI Taxonomy" id="2528964"/>
    <lineage>
        <taxon>Bacteria</taxon>
        <taxon>Pseudomonadati</taxon>
        <taxon>Pseudomonadota</taxon>
        <taxon>Alphaproteobacteria</taxon>
        <taxon>Hyphomicrobiales</taxon>
        <taxon>Xanthobacteraceae</taxon>
        <taxon>Xanthobacter</taxon>
    </lineage>
</organism>
<evidence type="ECO:0000313" key="3">
    <source>
        <dbReference type="Proteomes" id="UP000596427"/>
    </source>
</evidence>
<evidence type="ECO:0000259" key="1">
    <source>
        <dbReference type="PROSITE" id="PS50995"/>
    </source>
</evidence>
<dbReference type="Pfam" id="PF12802">
    <property type="entry name" value="MarR_2"/>
    <property type="match status" value="1"/>
</dbReference>
<protein>
    <submittedName>
        <fullName evidence="2">Winged helix-turn-helix transcriptional regulator</fullName>
    </submittedName>
</protein>
<feature type="domain" description="HTH marR-type" evidence="1">
    <location>
        <begin position="26"/>
        <end position="162"/>
    </location>
</feature>
<dbReference type="PANTHER" id="PTHR33164">
    <property type="entry name" value="TRANSCRIPTIONAL REGULATOR, MARR FAMILY"/>
    <property type="match status" value="1"/>
</dbReference>
<dbReference type="InterPro" id="IPR036390">
    <property type="entry name" value="WH_DNA-bd_sf"/>
</dbReference>
<reference evidence="2 3" key="1">
    <citation type="submission" date="2020-10" db="EMBL/GenBank/DDBJ databases">
        <title>Degradation of 1,4-Dioxane by Xanthobacter sp. YN2, via a Novel Group-2 Soluble Di-Iron Monooxygenase.</title>
        <authorList>
            <person name="Ma F."/>
            <person name="Wang Y."/>
            <person name="Yang J."/>
            <person name="Guo H."/>
            <person name="Su D."/>
            <person name="Yu L."/>
        </authorList>
    </citation>
    <scope>NUCLEOTIDE SEQUENCE [LARGE SCALE GENOMIC DNA]</scope>
    <source>
        <strain evidence="2 3">YN2</strain>
    </source>
</reference>
<dbReference type="GO" id="GO:0003700">
    <property type="term" value="F:DNA-binding transcription factor activity"/>
    <property type="evidence" value="ECO:0007669"/>
    <property type="project" value="InterPro"/>
</dbReference>
<accession>A0A974SLI9</accession>
<dbReference type="SUPFAM" id="SSF46785">
    <property type="entry name" value="Winged helix' DNA-binding domain"/>
    <property type="match status" value="1"/>
</dbReference>
<evidence type="ECO:0000313" key="2">
    <source>
        <dbReference type="EMBL" id="QRG09652.1"/>
    </source>
</evidence>
<name>A0A974SLI9_9HYPH</name>
<dbReference type="GO" id="GO:0006950">
    <property type="term" value="P:response to stress"/>
    <property type="evidence" value="ECO:0007669"/>
    <property type="project" value="TreeGrafter"/>
</dbReference>
<dbReference type="EMBL" id="CP063362">
    <property type="protein sequence ID" value="QRG09652.1"/>
    <property type="molecule type" value="Genomic_DNA"/>
</dbReference>
<dbReference type="PANTHER" id="PTHR33164:SF43">
    <property type="entry name" value="HTH-TYPE TRANSCRIPTIONAL REPRESSOR YETL"/>
    <property type="match status" value="1"/>
</dbReference>
<dbReference type="InterPro" id="IPR036388">
    <property type="entry name" value="WH-like_DNA-bd_sf"/>
</dbReference>
<dbReference type="PROSITE" id="PS50995">
    <property type="entry name" value="HTH_MARR_2"/>
    <property type="match status" value="1"/>
</dbReference>
<dbReference type="InterPro" id="IPR039422">
    <property type="entry name" value="MarR/SlyA-like"/>
</dbReference>
<dbReference type="Proteomes" id="UP000596427">
    <property type="component" value="Chromosome"/>
</dbReference>
<dbReference type="SMART" id="SM00347">
    <property type="entry name" value="HTH_MARR"/>
    <property type="match status" value="1"/>
</dbReference>
<proteinExistence type="predicted"/>
<sequence>MRKARRPLPLTTSRPALLVDGSDLEFRDLVHDMLAFAAAIEEVRDRLGGLIGLSGTQYTILTSIARLSARAPELGVNTLAEHLHLSGAFVTIEVNKLVAAGLVTKVTNPEDRRRVVLAVTEEAERRLGEMTRVQVPANDTLFEPLSTHDFKMLRGIVAKLAGTGERTLRLIEYLAPDGTLEETIARRPPAE</sequence>
<dbReference type="AlphaFoldDB" id="A0A974SLI9"/>
<keyword evidence="3" id="KW-1185">Reference proteome</keyword>
<dbReference type="KEGG" id="xdi:EZH22_14720"/>
<gene>
    <name evidence="2" type="ORF">EZH22_14720</name>
</gene>
<dbReference type="InterPro" id="IPR000835">
    <property type="entry name" value="HTH_MarR-typ"/>
</dbReference>
<dbReference type="Gene3D" id="1.10.10.10">
    <property type="entry name" value="Winged helix-like DNA-binding domain superfamily/Winged helix DNA-binding domain"/>
    <property type="match status" value="1"/>
</dbReference>